<dbReference type="InterPro" id="IPR036291">
    <property type="entry name" value="NAD(P)-bd_dom_sf"/>
</dbReference>
<keyword evidence="7" id="KW-0520">NAD</keyword>
<gene>
    <name evidence="12" type="primary">galE</name>
    <name evidence="12" type="ORF">M9B40_04100</name>
</gene>
<dbReference type="PANTHER" id="PTHR43725">
    <property type="entry name" value="UDP-GLUCOSE 4-EPIMERASE"/>
    <property type="match status" value="1"/>
</dbReference>
<dbReference type="PANTHER" id="PTHR43725:SF47">
    <property type="entry name" value="UDP-GLUCOSE 4-EPIMERASE"/>
    <property type="match status" value="1"/>
</dbReference>
<evidence type="ECO:0000313" key="13">
    <source>
        <dbReference type="Proteomes" id="UP001056381"/>
    </source>
</evidence>
<dbReference type="InterPro" id="IPR005886">
    <property type="entry name" value="UDP_G4E"/>
</dbReference>
<dbReference type="Gene3D" id="3.40.50.720">
    <property type="entry name" value="NAD(P)-binding Rossmann-like Domain"/>
    <property type="match status" value="1"/>
</dbReference>
<name>A0A9Q8X258_9GAMM</name>
<evidence type="ECO:0000259" key="11">
    <source>
        <dbReference type="Pfam" id="PF16363"/>
    </source>
</evidence>
<reference evidence="12" key="1">
    <citation type="submission" date="2022-05" db="EMBL/GenBank/DDBJ databases">
        <title>Single-amplified genomics reveal most streamlined microbe among free-living bacteria.</title>
        <authorList>
            <person name="Roda-Garcia J."/>
            <person name="Haro-Moreno J.M."/>
            <person name="Rodriguez-Valera F."/>
            <person name="Almagro-Moreno S."/>
            <person name="Lopez-Perez M."/>
        </authorList>
    </citation>
    <scope>NUCLEOTIDE SEQUENCE</scope>
    <source>
        <strain evidence="12">TMED112-D2-2</strain>
    </source>
</reference>
<dbReference type="Pfam" id="PF16363">
    <property type="entry name" value="GDP_Man_Dehyd"/>
    <property type="match status" value="1"/>
</dbReference>
<dbReference type="EMBL" id="CP097966">
    <property type="protein sequence ID" value="URQ62912.1"/>
    <property type="molecule type" value="Genomic_DNA"/>
</dbReference>
<evidence type="ECO:0000256" key="4">
    <source>
        <dbReference type="ARBA" id="ARBA00007637"/>
    </source>
</evidence>
<comment type="cofactor">
    <cofactor evidence="2">
        <name>NAD(+)</name>
        <dbReference type="ChEBI" id="CHEBI:57540"/>
    </cofactor>
</comment>
<evidence type="ECO:0000256" key="9">
    <source>
        <dbReference type="ARBA" id="ARBA00031367"/>
    </source>
</evidence>
<dbReference type="Proteomes" id="UP001056381">
    <property type="component" value="Chromosome"/>
</dbReference>
<comment type="catalytic activity">
    <reaction evidence="1">
        <text>UDP-alpha-D-glucose = UDP-alpha-D-galactose</text>
        <dbReference type="Rhea" id="RHEA:22168"/>
        <dbReference type="ChEBI" id="CHEBI:58885"/>
        <dbReference type="ChEBI" id="CHEBI:66914"/>
        <dbReference type="EC" id="5.1.3.2"/>
    </reaction>
</comment>
<dbReference type="SUPFAM" id="SSF51735">
    <property type="entry name" value="NAD(P)-binding Rossmann-fold domains"/>
    <property type="match status" value="1"/>
</dbReference>
<proteinExistence type="inferred from homology"/>
<dbReference type="AlphaFoldDB" id="A0A9Q8X258"/>
<accession>A0A9Q8X258</accession>
<dbReference type="GO" id="GO:0003978">
    <property type="term" value="F:UDP-glucose 4-epimerase activity"/>
    <property type="evidence" value="ECO:0007669"/>
    <property type="project" value="UniProtKB-EC"/>
</dbReference>
<sequence length="338" mass="38016">MNLLVTGAAGYIGASFSYEALKKGFRVYGCDNFINSDETNIKILENKFPNDFIFEKIDLSTELEKVKNFISNKQIECVIHFASLKSVEESEKIPNEYWRNNLDSTFNVLKAMEDEGLKALVFSSSASVYGQSKIQPLTEDTNLIPESTYGKTKLAIEFILKDLAEKSLINVASLRYFNPIGSHKDGLIVESISDNQSNIMPKIIRVALGVDKKFTVFGNDYETNDGTAERDYIHIEDLISGHLDAVKFILHSKGFIELNLGTGKKVSVLDLLKTFMAASRKEVPIEFSSRRAGDVPVCYADPTKSNKMISWKSKFGLKEMCEDSWRPFQNSDEFKGKS</sequence>
<evidence type="ECO:0000256" key="2">
    <source>
        <dbReference type="ARBA" id="ARBA00001911"/>
    </source>
</evidence>
<comment type="similarity">
    <text evidence="4">Belongs to the NAD(P)-dependent epimerase/dehydratase family.</text>
</comment>
<evidence type="ECO:0000256" key="10">
    <source>
        <dbReference type="ARBA" id="ARBA00033067"/>
    </source>
</evidence>
<evidence type="ECO:0000256" key="3">
    <source>
        <dbReference type="ARBA" id="ARBA00004947"/>
    </source>
</evidence>
<evidence type="ECO:0000313" key="12">
    <source>
        <dbReference type="EMBL" id="URQ62912.1"/>
    </source>
</evidence>
<dbReference type="GO" id="GO:0005829">
    <property type="term" value="C:cytosol"/>
    <property type="evidence" value="ECO:0007669"/>
    <property type="project" value="TreeGrafter"/>
</dbReference>
<comment type="pathway">
    <text evidence="3">Carbohydrate metabolism; galactose metabolism.</text>
</comment>
<dbReference type="GO" id="GO:0006012">
    <property type="term" value="P:galactose metabolic process"/>
    <property type="evidence" value="ECO:0007669"/>
    <property type="project" value="InterPro"/>
</dbReference>
<keyword evidence="13" id="KW-1185">Reference proteome</keyword>
<dbReference type="NCBIfam" id="TIGR01179">
    <property type="entry name" value="galE"/>
    <property type="match status" value="1"/>
</dbReference>
<feature type="domain" description="NAD(P)-binding" evidence="11">
    <location>
        <begin position="4"/>
        <end position="323"/>
    </location>
</feature>
<dbReference type="Gene3D" id="3.90.25.10">
    <property type="entry name" value="UDP-galactose 4-epimerase, domain 1"/>
    <property type="match status" value="1"/>
</dbReference>
<evidence type="ECO:0000256" key="7">
    <source>
        <dbReference type="ARBA" id="ARBA00023027"/>
    </source>
</evidence>
<dbReference type="InterPro" id="IPR016040">
    <property type="entry name" value="NAD(P)-bd_dom"/>
</dbReference>
<dbReference type="EC" id="5.1.3.2" evidence="5"/>
<evidence type="ECO:0000256" key="5">
    <source>
        <dbReference type="ARBA" id="ARBA00013189"/>
    </source>
</evidence>
<evidence type="ECO:0000256" key="1">
    <source>
        <dbReference type="ARBA" id="ARBA00000083"/>
    </source>
</evidence>
<keyword evidence="8 12" id="KW-0413">Isomerase</keyword>
<evidence type="ECO:0000256" key="8">
    <source>
        <dbReference type="ARBA" id="ARBA00023235"/>
    </source>
</evidence>
<protein>
    <recommendedName>
        <fullName evidence="6">UDP-glucose 4-epimerase</fullName>
        <ecNumber evidence="5">5.1.3.2</ecNumber>
    </recommendedName>
    <alternativeName>
        <fullName evidence="10">Galactowaldenase</fullName>
    </alternativeName>
    <alternativeName>
        <fullName evidence="9">UDP-galactose 4-epimerase</fullName>
    </alternativeName>
</protein>
<evidence type="ECO:0000256" key="6">
    <source>
        <dbReference type="ARBA" id="ARBA00018569"/>
    </source>
</evidence>
<organism evidence="12 13">
    <name type="scientific">SAR86 cluster bacterium</name>
    <dbReference type="NCBI Taxonomy" id="2030880"/>
    <lineage>
        <taxon>Bacteria</taxon>
        <taxon>Pseudomonadati</taxon>
        <taxon>Pseudomonadota</taxon>
        <taxon>Gammaproteobacteria</taxon>
        <taxon>SAR86 cluster</taxon>
    </lineage>
</organism>